<dbReference type="Proteomes" id="UP000321533">
    <property type="component" value="Chromosome"/>
</dbReference>
<sequence>METELRIRAFRATDDFETCLKFYEGHKKVLENHGIYKVTSSTAEWIQSSSVFLIVVETLDGSKLYGGARIHAADGSMLLPIEQATSKLDPTILDYVRYYSMNGTGELCGLWNSVEVAGLGIGSLFPSRAAVVIAEQIGMSSLFSLCSPATVRFNQWIGSRVFTEVGNNGTFYYPKLDLLATAVFLDDVGELSKAHPRERQKMLYLRQNPASSMAETSPFKKNISVNVHYNLSLPNTDVNEFKMRYYNRAS</sequence>
<name>A0A5B8V6A1_9BACT</name>
<keyword evidence="2" id="KW-1185">Reference proteome</keyword>
<dbReference type="AlphaFoldDB" id="A0A5B8V6A1"/>
<proteinExistence type="predicted"/>
<evidence type="ECO:0000313" key="2">
    <source>
        <dbReference type="Proteomes" id="UP000321533"/>
    </source>
</evidence>
<dbReference type="EMBL" id="CP042435">
    <property type="protein sequence ID" value="QEC67027.1"/>
    <property type="molecule type" value="Genomic_DNA"/>
</dbReference>
<reference evidence="1 2" key="1">
    <citation type="journal article" date="2016" name="Int. J. Syst. Evol. Microbiol.">
        <title>Panacibacter ginsenosidivorans gen. nov., sp. nov., with ginsenoside converting activity isolated from soil of a ginseng field.</title>
        <authorList>
            <person name="Siddiqi M.Z."/>
            <person name="Muhammad Shafi S."/>
            <person name="Choi K.D."/>
            <person name="Im W.T."/>
        </authorList>
    </citation>
    <scope>NUCLEOTIDE SEQUENCE [LARGE SCALE GENOMIC DNA]</scope>
    <source>
        <strain evidence="1 2">Gsoil1550</strain>
    </source>
</reference>
<protein>
    <recommendedName>
        <fullName evidence="3">GNAT family N-acetyltransferase</fullName>
    </recommendedName>
</protein>
<dbReference type="RefSeq" id="WP_147188827.1">
    <property type="nucleotide sequence ID" value="NZ_CP042435.1"/>
</dbReference>
<gene>
    <name evidence="1" type="ORF">FRZ67_06855</name>
</gene>
<organism evidence="1 2">
    <name type="scientific">Panacibacter ginsenosidivorans</name>
    <dbReference type="NCBI Taxonomy" id="1813871"/>
    <lineage>
        <taxon>Bacteria</taxon>
        <taxon>Pseudomonadati</taxon>
        <taxon>Bacteroidota</taxon>
        <taxon>Chitinophagia</taxon>
        <taxon>Chitinophagales</taxon>
        <taxon>Chitinophagaceae</taxon>
        <taxon>Panacibacter</taxon>
    </lineage>
</organism>
<accession>A0A5B8V6A1</accession>
<dbReference type="KEGG" id="pgin:FRZ67_06855"/>
<dbReference type="OrthoDB" id="660041at2"/>
<evidence type="ECO:0008006" key="3">
    <source>
        <dbReference type="Google" id="ProtNLM"/>
    </source>
</evidence>
<evidence type="ECO:0000313" key="1">
    <source>
        <dbReference type="EMBL" id="QEC67027.1"/>
    </source>
</evidence>